<dbReference type="GO" id="GO:0005886">
    <property type="term" value="C:plasma membrane"/>
    <property type="evidence" value="ECO:0007669"/>
    <property type="project" value="TreeGrafter"/>
</dbReference>
<dbReference type="HAMAP" id="MF_00409">
    <property type="entry name" value="LpxK"/>
    <property type="match status" value="1"/>
</dbReference>
<gene>
    <name evidence="13" type="primary">lpxK</name>
    <name evidence="15" type="ORF">I7X43_14690</name>
</gene>
<reference evidence="15" key="1">
    <citation type="submission" date="2020-12" db="EMBL/GenBank/DDBJ databases">
        <title>The genome sequence of Inhella sp. 4Y17.</title>
        <authorList>
            <person name="Liu Y."/>
        </authorList>
    </citation>
    <scope>NUCLEOTIDE SEQUENCE</scope>
    <source>
        <strain evidence="15">4Y10</strain>
    </source>
</reference>
<evidence type="ECO:0000256" key="14">
    <source>
        <dbReference type="SAM" id="MobiDB-lite"/>
    </source>
</evidence>
<keyword evidence="16" id="KW-1185">Reference proteome</keyword>
<evidence type="ECO:0000256" key="10">
    <source>
        <dbReference type="ARBA" id="ARBA00022840"/>
    </source>
</evidence>
<dbReference type="GO" id="GO:0005524">
    <property type="term" value="F:ATP binding"/>
    <property type="evidence" value="ECO:0007669"/>
    <property type="project" value="UniProtKB-UniRule"/>
</dbReference>
<dbReference type="PANTHER" id="PTHR42724">
    <property type="entry name" value="TETRAACYLDISACCHARIDE 4'-KINASE"/>
    <property type="match status" value="1"/>
</dbReference>
<dbReference type="InterPro" id="IPR003758">
    <property type="entry name" value="LpxK"/>
</dbReference>
<feature type="binding site" evidence="13">
    <location>
        <begin position="58"/>
        <end position="65"/>
    </location>
    <ligand>
        <name>ATP</name>
        <dbReference type="ChEBI" id="CHEBI:30616"/>
    </ligand>
</feature>
<comment type="function">
    <text evidence="1 13">Transfers the gamma-phosphate of ATP to the 4'-position of a tetraacyldisaccharide 1-phosphate intermediate (termed DS-1-P) to form tetraacyldisaccharide 1,4'-bis-phosphate (lipid IVA).</text>
</comment>
<keyword evidence="7 13" id="KW-0808">Transferase</keyword>
<keyword evidence="9 13" id="KW-0418">Kinase</keyword>
<dbReference type="InterPro" id="IPR027417">
    <property type="entry name" value="P-loop_NTPase"/>
</dbReference>
<feature type="region of interest" description="Disordered" evidence="14">
    <location>
        <begin position="342"/>
        <end position="366"/>
    </location>
</feature>
<comment type="caution">
    <text evidence="15">The sequence shown here is derived from an EMBL/GenBank/DDBJ whole genome shotgun (WGS) entry which is preliminary data.</text>
</comment>
<keyword evidence="11 13" id="KW-0443">Lipid metabolism</keyword>
<evidence type="ECO:0000256" key="11">
    <source>
        <dbReference type="ARBA" id="ARBA00023098"/>
    </source>
</evidence>
<keyword evidence="5 13" id="KW-0444">Lipid biosynthesis</keyword>
<dbReference type="PANTHER" id="PTHR42724:SF1">
    <property type="entry name" value="TETRAACYLDISACCHARIDE 4'-KINASE, MITOCHONDRIAL-RELATED"/>
    <property type="match status" value="1"/>
</dbReference>
<dbReference type="EMBL" id="JAEDAL010000009">
    <property type="protein sequence ID" value="MBH9554090.1"/>
    <property type="molecule type" value="Genomic_DNA"/>
</dbReference>
<organism evidence="15 16">
    <name type="scientific">Inhella gelatinilytica</name>
    <dbReference type="NCBI Taxonomy" id="2795030"/>
    <lineage>
        <taxon>Bacteria</taxon>
        <taxon>Pseudomonadati</taxon>
        <taxon>Pseudomonadota</taxon>
        <taxon>Betaproteobacteria</taxon>
        <taxon>Burkholderiales</taxon>
        <taxon>Sphaerotilaceae</taxon>
        <taxon>Inhella</taxon>
    </lineage>
</organism>
<evidence type="ECO:0000256" key="7">
    <source>
        <dbReference type="ARBA" id="ARBA00022679"/>
    </source>
</evidence>
<evidence type="ECO:0000256" key="2">
    <source>
        <dbReference type="ARBA" id="ARBA00004870"/>
    </source>
</evidence>
<evidence type="ECO:0000313" key="15">
    <source>
        <dbReference type="EMBL" id="MBH9554090.1"/>
    </source>
</evidence>
<evidence type="ECO:0000256" key="3">
    <source>
        <dbReference type="ARBA" id="ARBA00012071"/>
    </source>
</evidence>
<evidence type="ECO:0000256" key="9">
    <source>
        <dbReference type="ARBA" id="ARBA00022777"/>
    </source>
</evidence>
<proteinExistence type="inferred from homology"/>
<comment type="pathway">
    <text evidence="2 13">Glycolipid biosynthesis; lipid IV(A) biosynthesis; lipid IV(A) from (3R)-3-hydroxytetradecanoyl-[acyl-carrier-protein] and UDP-N-acetyl-alpha-D-glucosamine: step 6/6.</text>
</comment>
<evidence type="ECO:0000256" key="1">
    <source>
        <dbReference type="ARBA" id="ARBA00002274"/>
    </source>
</evidence>
<evidence type="ECO:0000256" key="12">
    <source>
        <dbReference type="ARBA" id="ARBA00029757"/>
    </source>
</evidence>
<keyword evidence="10 13" id="KW-0067">ATP-binding</keyword>
<keyword evidence="6 13" id="KW-0441">Lipid A biosynthesis</keyword>
<comment type="similarity">
    <text evidence="13">Belongs to the LpxK family.</text>
</comment>
<evidence type="ECO:0000256" key="13">
    <source>
        <dbReference type="HAMAP-Rule" id="MF_00409"/>
    </source>
</evidence>
<dbReference type="EC" id="2.7.1.130" evidence="3 13"/>
<evidence type="ECO:0000256" key="8">
    <source>
        <dbReference type="ARBA" id="ARBA00022741"/>
    </source>
</evidence>
<dbReference type="GO" id="GO:0009029">
    <property type="term" value="F:lipid-A 4'-kinase activity"/>
    <property type="evidence" value="ECO:0007669"/>
    <property type="project" value="UniProtKB-UniRule"/>
</dbReference>
<dbReference type="GO" id="GO:0009245">
    <property type="term" value="P:lipid A biosynthetic process"/>
    <property type="evidence" value="ECO:0007669"/>
    <property type="project" value="UniProtKB-UniRule"/>
</dbReference>
<protein>
    <recommendedName>
        <fullName evidence="4 13">Tetraacyldisaccharide 4'-kinase</fullName>
        <ecNumber evidence="3 13">2.7.1.130</ecNumber>
    </recommendedName>
    <alternativeName>
        <fullName evidence="12 13">Lipid A 4'-kinase</fullName>
    </alternativeName>
</protein>
<dbReference type="GO" id="GO:0009244">
    <property type="term" value="P:lipopolysaccharide core region biosynthetic process"/>
    <property type="evidence" value="ECO:0007669"/>
    <property type="project" value="TreeGrafter"/>
</dbReference>
<dbReference type="SUPFAM" id="SSF52540">
    <property type="entry name" value="P-loop containing nucleoside triphosphate hydrolases"/>
    <property type="match status" value="1"/>
</dbReference>
<evidence type="ECO:0000256" key="5">
    <source>
        <dbReference type="ARBA" id="ARBA00022516"/>
    </source>
</evidence>
<accession>A0A931NFB8</accession>
<dbReference type="NCBIfam" id="TIGR00682">
    <property type="entry name" value="lpxK"/>
    <property type="match status" value="1"/>
</dbReference>
<evidence type="ECO:0000256" key="6">
    <source>
        <dbReference type="ARBA" id="ARBA00022556"/>
    </source>
</evidence>
<evidence type="ECO:0000256" key="4">
    <source>
        <dbReference type="ARBA" id="ARBA00016436"/>
    </source>
</evidence>
<dbReference type="Proteomes" id="UP000620139">
    <property type="component" value="Unassembled WGS sequence"/>
</dbReference>
<dbReference type="AlphaFoldDB" id="A0A931NFB8"/>
<sequence length="366" mass="39681">MALWLQRVWRTRGPIAWLLRPFSALYRGLSAAHWRAYAQGRRPISRPPLPVVVVGNWIVGGGGKTPTLMAIIQQLQAQGLRVGVISRGYGRVGGQSVQVACATSTAQDLGDEPLLLWRRTGAPLAVGADRGQAVAALRQQHPNLQLILSDDGLQHHALARDLTVLVFDRRGLGNGWLLPAGPLRQDQDRPVLPGSRADTLVLYTDGVVSTARAGYVAHRRLSGAVRLEAWWAQRWDTQQPLTELRGRPLIAAAGLAQPEGFFALLHEAGLTFQALPQPDHHDFAMLPWPPGSEVVVTEKDATKLSPERLAPGDRVWVLPLDLQPEPAFRAALLHALQPWLGSASHGPTSDRTSGLPPVQGPAATEP</sequence>
<keyword evidence="8 13" id="KW-0547">Nucleotide-binding</keyword>
<comment type="catalytic activity">
    <reaction evidence="13">
        <text>a lipid A disaccharide + ATP = a lipid IVA + ADP + H(+)</text>
        <dbReference type="Rhea" id="RHEA:67840"/>
        <dbReference type="ChEBI" id="CHEBI:15378"/>
        <dbReference type="ChEBI" id="CHEBI:30616"/>
        <dbReference type="ChEBI" id="CHEBI:176343"/>
        <dbReference type="ChEBI" id="CHEBI:176425"/>
        <dbReference type="ChEBI" id="CHEBI:456216"/>
        <dbReference type="EC" id="2.7.1.130"/>
    </reaction>
</comment>
<name>A0A931NFB8_9BURK</name>
<dbReference type="Pfam" id="PF02606">
    <property type="entry name" value="LpxK"/>
    <property type="match status" value="1"/>
</dbReference>
<evidence type="ECO:0000313" key="16">
    <source>
        <dbReference type="Proteomes" id="UP000620139"/>
    </source>
</evidence>